<dbReference type="SUPFAM" id="SSF54928">
    <property type="entry name" value="RNA-binding domain, RBD"/>
    <property type="match status" value="1"/>
</dbReference>
<gene>
    <name evidence="3" type="ORF">KIW84_061931</name>
</gene>
<dbReference type="GO" id="GO:0003676">
    <property type="term" value="F:nucleic acid binding"/>
    <property type="evidence" value="ECO:0007669"/>
    <property type="project" value="InterPro"/>
</dbReference>
<comment type="caution">
    <text evidence="3">The sequence shown here is derived from an EMBL/GenBank/DDBJ whole genome shotgun (WGS) entry which is preliminary data.</text>
</comment>
<dbReference type="AlphaFoldDB" id="A0A9D4W4H2"/>
<evidence type="ECO:0000313" key="4">
    <source>
        <dbReference type="Proteomes" id="UP001058974"/>
    </source>
</evidence>
<dbReference type="Proteomes" id="UP001058974">
    <property type="component" value="Chromosome 6"/>
</dbReference>
<dbReference type="InterPro" id="IPR035979">
    <property type="entry name" value="RBD_domain_sf"/>
</dbReference>
<dbReference type="SUPFAM" id="SSF63748">
    <property type="entry name" value="Tudor/PWWP/MBT"/>
    <property type="match status" value="1"/>
</dbReference>
<reference evidence="3 4" key="1">
    <citation type="journal article" date="2022" name="Nat. Genet.">
        <title>Improved pea reference genome and pan-genome highlight genomic features and evolutionary characteristics.</title>
        <authorList>
            <person name="Yang T."/>
            <person name="Liu R."/>
            <person name="Luo Y."/>
            <person name="Hu S."/>
            <person name="Wang D."/>
            <person name="Wang C."/>
            <person name="Pandey M.K."/>
            <person name="Ge S."/>
            <person name="Xu Q."/>
            <person name="Li N."/>
            <person name="Li G."/>
            <person name="Huang Y."/>
            <person name="Saxena R.K."/>
            <person name="Ji Y."/>
            <person name="Li M."/>
            <person name="Yan X."/>
            <person name="He Y."/>
            <person name="Liu Y."/>
            <person name="Wang X."/>
            <person name="Xiang C."/>
            <person name="Varshney R.K."/>
            <person name="Ding H."/>
            <person name="Gao S."/>
            <person name="Zong X."/>
        </authorList>
    </citation>
    <scope>NUCLEOTIDE SEQUENCE [LARGE SCALE GENOMIC DNA]</scope>
    <source>
        <strain evidence="3 4">cv. Zhongwan 6</strain>
    </source>
</reference>
<accession>A0A9D4W4H2</accession>
<evidence type="ECO:0000256" key="1">
    <source>
        <dbReference type="SAM" id="MobiDB-lite"/>
    </source>
</evidence>
<keyword evidence="4" id="KW-1185">Reference proteome</keyword>
<dbReference type="InterPro" id="IPR000313">
    <property type="entry name" value="PWWP_dom"/>
</dbReference>
<feature type="region of interest" description="Disordered" evidence="1">
    <location>
        <begin position="447"/>
        <end position="470"/>
    </location>
</feature>
<name>A0A9D4W4H2_PEA</name>
<dbReference type="InterPro" id="IPR053063">
    <property type="entry name" value="PWWP_domain_containing_PDP"/>
</dbReference>
<dbReference type="PANTHER" id="PTHR42851">
    <property type="entry name" value="ALDOLASE-RELATED"/>
    <property type="match status" value="1"/>
</dbReference>
<feature type="domain" description="PWWP" evidence="2">
    <location>
        <begin position="231"/>
        <end position="292"/>
    </location>
</feature>
<dbReference type="Gramene" id="Psat06G0193100-T1">
    <property type="protein sequence ID" value="KAI5395565.1"/>
    <property type="gene ID" value="KIW84_061931"/>
</dbReference>
<organism evidence="3 4">
    <name type="scientific">Pisum sativum</name>
    <name type="common">Garden pea</name>
    <name type="synonym">Lathyrus oleraceus</name>
    <dbReference type="NCBI Taxonomy" id="3888"/>
    <lineage>
        <taxon>Eukaryota</taxon>
        <taxon>Viridiplantae</taxon>
        <taxon>Streptophyta</taxon>
        <taxon>Embryophyta</taxon>
        <taxon>Tracheophyta</taxon>
        <taxon>Spermatophyta</taxon>
        <taxon>Magnoliopsida</taxon>
        <taxon>eudicotyledons</taxon>
        <taxon>Gunneridae</taxon>
        <taxon>Pentapetalae</taxon>
        <taxon>rosids</taxon>
        <taxon>fabids</taxon>
        <taxon>Fabales</taxon>
        <taxon>Fabaceae</taxon>
        <taxon>Papilionoideae</taxon>
        <taxon>50 kb inversion clade</taxon>
        <taxon>NPAAA clade</taxon>
        <taxon>Hologalegina</taxon>
        <taxon>IRL clade</taxon>
        <taxon>Fabeae</taxon>
        <taxon>Lathyrus</taxon>
    </lineage>
</organism>
<dbReference type="SMART" id="SM00293">
    <property type="entry name" value="PWWP"/>
    <property type="match status" value="1"/>
</dbReference>
<proteinExistence type="predicted"/>
<dbReference type="EMBL" id="JAMSHJ010000006">
    <property type="protein sequence ID" value="KAI5395565.1"/>
    <property type="molecule type" value="Genomic_DNA"/>
</dbReference>
<dbReference type="CDD" id="cd05162">
    <property type="entry name" value="PWWP"/>
    <property type="match status" value="1"/>
</dbReference>
<evidence type="ECO:0000259" key="2">
    <source>
        <dbReference type="PROSITE" id="PS50812"/>
    </source>
</evidence>
<evidence type="ECO:0000313" key="3">
    <source>
        <dbReference type="EMBL" id="KAI5395565.1"/>
    </source>
</evidence>
<dbReference type="PANTHER" id="PTHR42851:SF19">
    <property type="entry name" value="PWWP DOMAIN-CONTAINING PROTEIN 2-RELATED"/>
    <property type="match status" value="1"/>
</dbReference>
<sequence>MARDSDRMDLHAGDVLFGQENDVFGFESSTWSNVNLGVSFSETLIGDVGGVNGSTGLFSGTDEVGFQMNSGCNVSINGGEKEGFYPEKINGLADGGMGGMLGVVDGRCDGKVGKLSSWLVQNEVERTVIQSTGGGCAESGKDLVFGLNNGVQIEQEREDVAKVAEGSLEMEDLFSRKSFLSDAQVNEIQNYMQYNYCGLDLVVDLNSYKNTQEDNDNVARDSVFSDVNYRVSDLVWGKVRGHPWWPGQIYDPSIASEMAKSYWEENCYLIAYFGGQKFAWNEVSMIKPFHKHFSEMAKQTGCESFRFAVDCALEEASRRVAFGLSCSCMPEEVSSNLKTQVVANGEICKQSFEPAELVSFVQSLAQSPLNEFDRLDLVNARGQVSAFYRSKGYSQLPEFAVHDRLFVPDMETLPVREDEQCNDLVLKTGECFLPDLISEKNSWTPNGECTLEKKAGDNPTSRRGRKRKVSHDTSYHYFQIEDEKSTCRRGRKPKAAYNTSDDCFQNFQIAVNNSIPRKRGRKPKLANNTSDDCFQNFQIAVNNSTPRKRGRKPKLACNTYDNCFNNSQTGNSTEFQNVSVGDMWSQLCLAAKDPAGESCNTDLIHYFAAFRKVTGRNNSAFLEQGFSLEQRCDGETGVIAASIETAASASVSTPMEIEVEASAVASVSKELGVIEAAAVASVSKEFGVTEAAAVVSVLTPMEGGVIKSMEAAATASVLTPMEIEIEAAATEAAAVVSMSNELGVIEAAAVASVSTPIKLGVIESAAEASVSTPMELGVITTIEAAAEASVSTPMELGVITCIEAAAEASATASIPTASIPTTPCNDCFSGPTTGLLQDGNLISEPFNHVEQNLRAEPMVEHTSTSEEAAEISFSTGLIHQNTVENLASEPPNQVEHASESSPTAFTLKFTNFDSVPSATDLIQIFARFGPLIESKTELLERTKCVKVVFKRRIDAESAFCSAGQYNIFGPSLKSYRLKILPPMPKKAPGKKRRRRSKKEIASMKAAAFFLRD</sequence>
<dbReference type="Pfam" id="PF00855">
    <property type="entry name" value="PWWP"/>
    <property type="match status" value="1"/>
</dbReference>
<dbReference type="PROSITE" id="PS50812">
    <property type="entry name" value="PWWP"/>
    <property type="match status" value="1"/>
</dbReference>
<dbReference type="Gene3D" id="2.30.30.140">
    <property type="match status" value="1"/>
</dbReference>
<protein>
    <recommendedName>
        <fullName evidence="2">PWWP domain-containing protein</fullName>
    </recommendedName>
</protein>